<feature type="region of interest" description="Disordered" evidence="1">
    <location>
        <begin position="28"/>
        <end position="75"/>
    </location>
</feature>
<evidence type="ECO:0000256" key="1">
    <source>
        <dbReference type="SAM" id="MobiDB-lite"/>
    </source>
</evidence>
<proteinExistence type="predicted"/>
<reference evidence="4" key="1">
    <citation type="journal article" date="2018" name="Gigascience">
        <title>Genome assembly of the Pink Ipe (Handroanthus impetiginosus, Bignoniaceae), a highly valued, ecologically keystone Neotropical timber forest tree.</title>
        <authorList>
            <person name="Silva-Junior O.B."/>
            <person name="Grattapaglia D."/>
            <person name="Novaes E."/>
            <person name="Collevatti R.G."/>
        </authorList>
    </citation>
    <scope>NUCLEOTIDE SEQUENCE [LARGE SCALE GENOMIC DNA]</scope>
    <source>
        <strain evidence="4">cv. UFG-1</strain>
    </source>
</reference>
<gene>
    <name evidence="3" type="ORF">CDL12_28849</name>
</gene>
<protein>
    <recommendedName>
        <fullName evidence="2">CRIB domain-containing protein</fullName>
    </recommendedName>
</protein>
<evidence type="ECO:0000313" key="4">
    <source>
        <dbReference type="Proteomes" id="UP000231279"/>
    </source>
</evidence>
<dbReference type="PANTHER" id="PTHR46931:SF15">
    <property type="entry name" value="CRIB DOMAIN-CONTAINING PROTEIN"/>
    <property type="match status" value="1"/>
</dbReference>
<accession>A0A2G9G025</accession>
<dbReference type="AlphaFoldDB" id="A0A2G9G025"/>
<organism evidence="3 4">
    <name type="scientific">Handroanthus impetiginosus</name>
    <dbReference type="NCBI Taxonomy" id="429701"/>
    <lineage>
        <taxon>Eukaryota</taxon>
        <taxon>Viridiplantae</taxon>
        <taxon>Streptophyta</taxon>
        <taxon>Embryophyta</taxon>
        <taxon>Tracheophyta</taxon>
        <taxon>Spermatophyta</taxon>
        <taxon>Magnoliopsida</taxon>
        <taxon>eudicotyledons</taxon>
        <taxon>Gunneridae</taxon>
        <taxon>Pentapetalae</taxon>
        <taxon>asterids</taxon>
        <taxon>lamiids</taxon>
        <taxon>Lamiales</taxon>
        <taxon>Bignoniaceae</taxon>
        <taxon>Crescentiina</taxon>
        <taxon>Tabebuia alliance</taxon>
        <taxon>Handroanthus</taxon>
    </lineage>
</organism>
<dbReference type="EMBL" id="NKXS01008184">
    <property type="protein sequence ID" value="PIM98675.1"/>
    <property type="molecule type" value="Genomic_DNA"/>
</dbReference>
<keyword evidence="4" id="KW-1185">Reference proteome</keyword>
<name>A0A2G9G025_9LAMI</name>
<dbReference type="STRING" id="429701.A0A2G9G025"/>
<feature type="compositionally biased region" description="Acidic residues" evidence="1">
    <location>
        <begin position="49"/>
        <end position="63"/>
    </location>
</feature>
<dbReference type="PROSITE" id="PS50108">
    <property type="entry name" value="CRIB"/>
    <property type="match status" value="1"/>
</dbReference>
<sequence>MRDRMEKFVLLPFTAGCISESSIAVGLHQAKRSKMDTSSTPTRTREGEKEEEEEEHEDDEESLSGENLKSPSSQSSLPRFQKLFKNFKNFSQLFVYKDELEETEMGMDIGFPTDVKHVTHIGLDGCASSILSKGWDDLNDPEMINLSSFPSLPLEHAMATNADKPSVRSLLETK</sequence>
<comment type="caution">
    <text evidence="3">The sequence shown here is derived from an EMBL/GenBank/DDBJ whole genome shotgun (WGS) entry which is preliminary data.</text>
</comment>
<evidence type="ECO:0000313" key="3">
    <source>
        <dbReference type="EMBL" id="PIM98675.1"/>
    </source>
</evidence>
<dbReference type="OrthoDB" id="678664at2759"/>
<dbReference type="InterPro" id="IPR000095">
    <property type="entry name" value="CRIB_dom"/>
</dbReference>
<dbReference type="CDD" id="cd00132">
    <property type="entry name" value="CRIB"/>
    <property type="match status" value="1"/>
</dbReference>
<dbReference type="PANTHER" id="PTHR46931">
    <property type="entry name" value="CRIB DOMAIN-CONTAINING PROTEIN RIC2"/>
    <property type="match status" value="1"/>
</dbReference>
<dbReference type="Proteomes" id="UP000231279">
    <property type="component" value="Unassembled WGS sequence"/>
</dbReference>
<evidence type="ECO:0000259" key="2">
    <source>
        <dbReference type="PROSITE" id="PS50108"/>
    </source>
</evidence>
<feature type="domain" description="CRIB" evidence="2">
    <location>
        <begin position="109"/>
        <end position="122"/>
    </location>
</feature>
<dbReference type="InterPro" id="IPR044509">
    <property type="entry name" value="RIC2/4"/>
</dbReference>